<dbReference type="InterPro" id="IPR035992">
    <property type="entry name" value="Ricin_B-like_lectins"/>
</dbReference>
<feature type="chain" id="PRO_5044209555" description="Ricin B lectin domain-containing protein" evidence="1">
    <location>
        <begin position="29"/>
        <end position="169"/>
    </location>
</feature>
<sequence>MKNTVRRTAAVAAATLALSLANTGSSQAVSGTQDFIVYGATPKCATPYGNGTANGTTLTLWDCTGSSAQKFQFFSSGEVKHVESGRCITPRGNSYSNGTVLTLWDCTGASVQKWNVGSHYNRGNNRTTPLFNSGQCITNEGNSFANGTQMTLWTCDSSWPAVQDWAVWL</sequence>
<dbReference type="SUPFAM" id="SSF50370">
    <property type="entry name" value="Ricin B-like lectins"/>
    <property type="match status" value="1"/>
</dbReference>
<protein>
    <recommendedName>
        <fullName evidence="2">Ricin B lectin domain-containing protein</fullName>
    </recommendedName>
</protein>
<accession>A0AB33K5I5</accession>
<dbReference type="AlphaFoldDB" id="A0AB33K5I5"/>
<evidence type="ECO:0000313" key="3">
    <source>
        <dbReference type="EMBL" id="BFP49475.1"/>
    </source>
</evidence>
<dbReference type="Gene3D" id="2.80.10.50">
    <property type="match status" value="1"/>
</dbReference>
<keyword evidence="1" id="KW-0732">Signal</keyword>
<gene>
    <name evidence="3" type="ORF">KCMC57_58430</name>
</gene>
<feature type="domain" description="Ricin B lectin" evidence="2">
    <location>
        <begin position="32"/>
        <end position="162"/>
    </location>
</feature>
<evidence type="ECO:0000259" key="2">
    <source>
        <dbReference type="SMART" id="SM00458"/>
    </source>
</evidence>
<feature type="signal peptide" evidence="1">
    <location>
        <begin position="1"/>
        <end position="28"/>
    </location>
</feature>
<organism evidence="3">
    <name type="scientific">Kitasatospora sp. CMC57</name>
    <dbReference type="NCBI Taxonomy" id="3231513"/>
    <lineage>
        <taxon>Bacteria</taxon>
        <taxon>Bacillati</taxon>
        <taxon>Actinomycetota</taxon>
        <taxon>Actinomycetes</taxon>
        <taxon>Kitasatosporales</taxon>
        <taxon>Streptomycetaceae</taxon>
        <taxon>Kitasatospora</taxon>
    </lineage>
</organism>
<dbReference type="RefSeq" id="WP_407991572.1">
    <property type="nucleotide sequence ID" value="NZ_AP035881.2"/>
</dbReference>
<dbReference type="EMBL" id="AP035881">
    <property type="protein sequence ID" value="BFP49475.1"/>
    <property type="molecule type" value="Genomic_DNA"/>
</dbReference>
<dbReference type="InterPro" id="IPR000772">
    <property type="entry name" value="Ricin_B_lectin"/>
</dbReference>
<reference evidence="3" key="1">
    <citation type="submission" date="2024-07" db="EMBL/GenBank/DDBJ databases">
        <title>Complete genome sequences of cellulolytic bacteria, Kitasatospora sp. CMC57 and Streptomyces sp. CMC78, isolated from Japanese agricultural soil.</title>
        <authorList>
            <person name="Hashimoto T."/>
            <person name="Ito M."/>
            <person name="Iwamoto M."/>
            <person name="Fukahori D."/>
            <person name="Shoda T."/>
            <person name="Sakoda M."/>
            <person name="Morohoshi T."/>
            <person name="Mitsuboshi M."/>
            <person name="Nishizawa T."/>
        </authorList>
    </citation>
    <scope>NUCLEOTIDE SEQUENCE</scope>
    <source>
        <strain evidence="3">CMC57</strain>
    </source>
</reference>
<name>A0AB33K5I5_9ACTN</name>
<evidence type="ECO:0000256" key="1">
    <source>
        <dbReference type="SAM" id="SignalP"/>
    </source>
</evidence>
<dbReference type="SMART" id="SM00458">
    <property type="entry name" value="RICIN"/>
    <property type="match status" value="1"/>
</dbReference>
<dbReference type="PROSITE" id="PS50231">
    <property type="entry name" value="RICIN_B_LECTIN"/>
    <property type="match status" value="1"/>
</dbReference>
<dbReference type="Pfam" id="PF00652">
    <property type="entry name" value="Ricin_B_lectin"/>
    <property type="match status" value="1"/>
</dbReference>
<proteinExistence type="predicted"/>